<organism evidence="3 4">
    <name type="scientific">Campylobacter ureolyticus RIGS 9880</name>
    <dbReference type="NCBI Taxonomy" id="1032069"/>
    <lineage>
        <taxon>Bacteria</taxon>
        <taxon>Pseudomonadati</taxon>
        <taxon>Campylobacterota</taxon>
        <taxon>Epsilonproteobacteria</taxon>
        <taxon>Campylobacterales</taxon>
        <taxon>Campylobacteraceae</taxon>
        <taxon>Campylobacter</taxon>
    </lineage>
</organism>
<dbReference type="InterPro" id="IPR052937">
    <property type="entry name" value="Inner_membrane_protein"/>
</dbReference>
<dbReference type="GO" id="GO:0005886">
    <property type="term" value="C:plasma membrane"/>
    <property type="evidence" value="ECO:0007669"/>
    <property type="project" value="TreeGrafter"/>
</dbReference>
<feature type="domain" description="Inner membrane component" evidence="2">
    <location>
        <begin position="81"/>
        <end position="128"/>
    </location>
</feature>
<feature type="transmembrane region" description="Helical" evidence="1">
    <location>
        <begin position="80"/>
        <end position="109"/>
    </location>
</feature>
<name>A0AAU8U466_9BACT</name>
<reference evidence="3 4" key="1">
    <citation type="journal article" date="2015" name="Genome Announc.">
        <title>Complete Genome Sequence of the Campylobacter ureolyticus Clinical Isolate RIGS 9880.</title>
        <authorList>
            <person name="Miller W.G."/>
            <person name="Yee E."/>
            <person name="On S.L."/>
            <person name="Andersen L.P."/>
            <person name="Bono J.L."/>
        </authorList>
    </citation>
    <scope>NUCLEOTIDE SEQUENCE [LARGE SCALE GENOMIC DNA]</scope>
    <source>
        <strain evidence="3 4">RIGS 9880</strain>
    </source>
</reference>
<protein>
    <submittedName>
        <fullName evidence="3">Hypothetical membrane protein (DUF307 domain)</fullName>
    </submittedName>
</protein>
<dbReference type="PANTHER" id="PTHR42903:SF1">
    <property type="entry name" value="INNER MEMBRANE PROTEIN YCCF"/>
    <property type="match status" value="1"/>
</dbReference>
<feature type="domain" description="Inner membrane component" evidence="2">
    <location>
        <begin position="4"/>
        <end position="53"/>
    </location>
</feature>
<keyword evidence="1" id="KW-0812">Transmembrane</keyword>
<dbReference type="AlphaFoldDB" id="A0AAU8U466"/>
<dbReference type="KEGG" id="cure:CUREO_1660"/>
<dbReference type="EMBL" id="CP012195">
    <property type="protein sequence ID" value="AKT91466.1"/>
    <property type="molecule type" value="Genomic_DNA"/>
</dbReference>
<feature type="transmembrane region" description="Helical" evidence="1">
    <location>
        <begin position="7"/>
        <end position="33"/>
    </location>
</feature>
<evidence type="ECO:0000313" key="4">
    <source>
        <dbReference type="Proteomes" id="UP000063971"/>
    </source>
</evidence>
<dbReference type="RefSeq" id="WP_069435723.1">
    <property type="nucleotide sequence ID" value="NZ_CP012195.1"/>
</dbReference>
<evidence type="ECO:0000256" key="1">
    <source>
        <dbReference type="SAM" id="Phobius"/>
    </source>
</evidence>
<dbReference type="Pfam" id="PF03733">
    <property type="entry name" value="YccF"/>
    <property type="match status" value="2"/>
</dbReference>
<keyword evidence="1" id="KW-1133">Transmembrane helix</keyword>
<dbReference type="InterPro" id="IPR005185">
    <property type="entry name" value="YccF"/>
</dbReference>
<sequence>MRLLCNIVWWVLFGWLIALVAYIVGLILTLLVVTSPVGLGLMEYGKFLFAPFSREMISKSRFELDKNENVAWKAYSKIVMILYVVLFGIWLVIALLFAAIANVFTIIGIPNAYIIVKSLGTAFNPVGKKCLSKYEADALKIGEANKNLDKKFKRQSVQ</sequence>
<dbReference type="Proteomes" id="UP000063971">
    <property type="component" value="Chromosome"/>
</dbReference>
<keyword evidence="1" id="KW-0472">Membrane</keyword>
<accession>A0AAU8U466</accession>
<gene>
    <name evidence="3" type="ORF">CUREO_1660</name>
</gene>
<dbReference type="PANTHER" id="PTHR42903">
    <property type="entry name" value="INNER MEMBRANE PROTEIN YCCF"/>
    <property type="match status" value="1"/>
</dbReference>
<evidence type="ECO:0000259" key="2">
    <source>
        <dbReference type="Pfam" id="PF03733"/>
    </source>
</evidence>
<proteinExistence type="predicted"/>
<evidence type="ECO:0000313" key="3">
    <source>
        <dbReference type="EMBL" id="AKT91466.1"/>
    </source>
</evidence>